<feature type="region of interest" description="Disordered" evidence="1">
    <location>
        <begin position="1264"/>
        <end position="1341"/>
    </location>
</feature>
<keyword evidence="2" id="KW-0732">Signal</keyword>
<accession>A0A367YFC2</accession>
<feature type="compositionally biased region" description="Acidic residues" evidence="1">
    <location>
        <begin position="1266"/>
        <end position="1286"/>
    </location>
</feature>
<feature type="compositionally biased region" description="Low complexity" evidence="1">
    <location>
        <begin position="1287"/>
        <end position="1341"/>
    </location>
</feature>
<dbReference type="STRING" id="5486.A0A367YFC2"/>
<sequence>MKTRSLVSPFLLATLAIAADAYKIRTSYRNADLYLQLDSNTDQIVLKSEVGDDFRLSEDSHLVLSSDSSIMVGQKENGVILASTSHPEDSHETWSLDGYVISYVIPLYACAQESSHVLTVDPKTFIDQAVDCFFVEKLVVEEEVAEHDTKNVGPDSIASIGTNNADSAAKQQSQLLPNDDVIIIQNNKRGHVQIIQDGPVDPTQYMIIEFIFMGQWSQMIPHPDDLTTLIFADVESPDALKFKILDGQLMSGDKYVHGEGLFRLLDDPDPDMYWSYINDRLCVGRDQPEPVTFFSCNGYPRIHTGPECQMTAVMLVSNYFVQEDNTVNPRQPMLIKGTLNGERVTFVVVDDEIHLSNHIDDLHASKFTINYEGILENRYKYVGYKDDLMVLVQSRDETISRWLLSGDQLYLELQPRRIHFYDCLGRVSLTKQDECNEIMDIVITNSFELSPNTLDPTQPMVISGALDEGKRVLSTENGEVIVFAGRPISATKFTVVDNYLMAGNKYVQIDNGMMVLVDDEEDASDHWILSGDRLHLGADPKLVEVYNCEGKISIENTECEMLYSMTLTNFDFVQESNTVDPEKPMLIKGQSDGETRVISGSGKYFNASTADDVDCDKFIVEDGYLKVGDKFVANDWNLEMTEDTSSVTSWWILSGDKLYYGANPEPFNFRYCNGRIGGSGGYECTSMAPIVITNFNFEQQENDVNPESPMVISAMLGSAHVVVSIDEDDVIVSEGDAIYGSKFTISRRYLMAGDKYVRIHNGMMVLVEAQDSASYGWFLSGDHLFYGSDPSLVHLYSCANKIAVENSGECEELTPVVILNINFEPEVNTVDSEKQMLIKGEVDGELITFSTDDGFVTEFTGEDVDATKLRIEDGYLKAGDKYVATVDGDLVVVENKGDAERGWVLSGDQLYFGEDPLLVHFYSCAGKINAENNGGCEEVTLIVIQNFDFEPKPNTIDPNEPMVISATLGSENVVITVEDDRITVLEGEPIDGAKFRISEKYLKVGEKYVGVVNGTLVLVSEAGDAAKGWVLSDDQLYLGYDPVLVVLSVCDDGSVHLGAGDCSVLTDITILNVEEEPTTSSQAESTSAEETDTDSETESATGDPSDEPTPIESDSETTSTTTTTTLAGPEPTHPVIDPLKPFTIETLFEDEYLQLLTDGVHVRLLAGDLALFRIDEGYLKVGGDKWVSIAEDGLIVLVGEREYAAFGWRIEEGQLYYEITSRALARDTEVPVTFSYCDIDGEYLLYVGEASGCQVLANVILRSTESPDEPEESSGYESYESEEPSETGETTSTTETSTTTGTTGPVSTSDDTDTTSGTSVTTGGTTDVTSSGSSATATATTTGEASVINVTSCDPSGSCTEIVTIVLPSSQSTHQSTSTTITEHTTLTVTSCEDTRLCETRTEVRSTVYTTYCPVTTATAGVLPVSPKSTITVTICSEGTECEEVVTVVPADQTTSAQTGHPRTLVTESPVRPITSGFENRGVFPELSPIIAGLLVLLHFVL</sequence>
<evidence type="ECO:0000313" key="3">
    <source>
        <dbReference type="EMBL" id="RCK63721.1"/>
    </source>
</evidence>
<feature type="compositionally biased region" description="Low complexity" evidence="1">
    <location>
        <begin position="1108"/>
        <end position="1130"/>
    </location>
</feature>
<dbReference type="OrthoDB" id="4026272at2759"/>
<organism evidence="3 4">
    <name type="scientific">Candida viswanathii</name>
    <dbReference type="NCBI Taxonomy" id="5486"/>
    <lineage>
        <taxon>Eukaryota</taxon>
        <taxon>Fungi</taxon>
        <taxon>Dikarya</taxon>
        <taxon>Ascomycota</taxon>
        <taxon>Saccharomycotina</taxon>
        <taxon>Pichiomycetes</taxon>
        <taxon>Debaryomycetaceae</taxon>
        <taxon>Candida/Lodderomyces clade</taxon>
        <taxon>Candida</taxon>
    </lineage>
</organism>
<feature type="signal peptide" evidence="2">
    <location>
        <begin position="1"/>
        <end position="21"/>
    </location>
</feature>
<dbReference type="Proteomes" id="UP000253472">
    <property type="component" value="Unassembled WGS sequence"/>
</dbReference>
<name>A0A367YFC2_9ASCO</name>
<comment type="caution">
    <text evidence="3">The sequence shown here is derived from an EMBL/GenBank/DDBJ whole genome shotgun (WGS) entry which is preliminary data.</text>
</comment>
<evidence type="ECO:0000313" key="4">
    <source>
        <dbReference type="Proteomes" id="UP000253472"/>
    </source>
</evidence>
<evidence type="ECO:0000256" key="2">
    <source>
        <dbReference type="SAM" id="SignalP"/>
    </source>
</evidence>
<keyword evidence="4" id="KW-1185">Reference proteome</keyword>
<dbReference type="EMBL" id="QLNQ01000023">
    <property type="protein sequence ID" value="RCK63721.1"/>
    <property type="molecule type" value="Genomic_DNA"/>
</dbReference>
<reference evidence="3 4" key="1">
    <citation type="submission" date="2018-06" db="EMBL/GenBank/DDBJ databases">
        <title>Whole genome sequencing of Candida tropicalis (genome annotated by CSBL at Korea University).</title>
        <authorList>
            <person name="Ahn J."/>
        </authorList>
    </citation>
    <scope>NUCLEOTIDE SEQUENCE [LARGE SCALE GENOMIC DNA]</scope>
    <source>
        <strain evidence="3 4">ATCC 20962</strain>
    </source>
</reference>
<protein>
    <submittedName>
        <fullName evidence="3">Uncharacterized protein</fullName>
    </submittedName>
</protein>
<evidence type="ECO:0000256" key="1">
    <source>
        <dbReference type="SAM" id="MobiDB-lite"/>
    </source>
</evidence>
<feature type="compositionally biased region" description="Acidic residues" evidence="1">
    <location>
        <begin position="1087"/>
        <end position="1097"/>
    </location>
</feature>
<feature type="region of interest" description="Disordered" evidence="1">
    <location>
        <begin position="1074"/>
        <end position="1136"/>
    </location>
</feature>
<feature type="chain" id="PRO_5017041317" evidence="2">
    <location>
        <begin position="22"/>
        <end position="1502"/>
    </location>
</feature>
<gene>
    <name evidence="3" type="ORF">Cantr_10689</name>
</gene>
<proteinExistence type="predicted"/>